<feature type="compositionally biased region" description="Basic and acidic residues" evidence="1">
    <location>
        <begin position="27"/>
        <end position="41"/>
    </location>
</feature>
<feature type="region of interest" description="Disordered" evidence="1">
    <location>
        <begin position="26"/>
        <end position="57"/>
    </location>
</feature>
<dbReference type="EMBL" id="KV878198">
    <property type="protein sequence ID" value="OJI84690.1"/>
    <property type="molecule type" value="Genomic_DNA"/>
</dbReference>
<organism evidence="2 3">
    <name type="scientific">Aspergillus tubingensis (strain CBS 134.48)</name>
    <dbReference type="NCBI Taxonomy" id="767770"/>
    <lineage>
        <taxon>Eukaryota</taxon>
        <taxon>Fungi</taxon>
        <taxon>Dikarya</taxon>
        <taxon>Ascomycota</taxon>
        <taxon>Pezizomycotina</taxon>
        <taxon>Eurotiomycetes</taxon>
        <taxon>Eurotiomycetidae</taxon>
        <taxon>Eurotiales</taxon>
        <taxon>Aspergillaceae</taxon>
        <taxon>Aspergillus</taxon>
        <taxon>Aspergillus subgen. Circumdati</taxon>
    </lineage>
</organism>
<evidence type="ECO:0000256" key="1">
    <source>
        <dbReference type="SAM" id="MobiDB-lite"/>
    </source>
</evidence>
<evidence type="ECO:0000313" key="3">
    <source>
        <dbReference type="Proteomes" id="UP000184304"/>
    </source>
</evidence>
<reference evidence="3" key="1">
    <citation type="journal article" date="2017" name="Genome Biol.">
        <title>Comparative genomics reveals high biological diversity and specific adaptations in the industrially and medically important fungal genus Aspergillus.</title>
        <authorList>
            <person name="de Vries R.P."/>
            <person name="Riley R."/>
            <person name="Wiebenga A."/>
            <person name="Aguilar-Osorio G."/>
            <person name="Amillis S."/>
            <person name="Uchima C.A."/>
            <person name="Anderluh G."/>
            <person name="Asadollahi M."/>
            <person name="Askin M."/>
            <person name="Barry K."/>
            <person name="Battaglia E."/>
            <person name="Bayram O."/>
            <person name="Benocci T."/>
            <person name="Braus-Stromeyer S.A."/>
            <person name="Caldana C."/>
            <person name="Canovas D."/>
            <person name="Cerqueira G.C."/>
            <person name="Chen F."/>
            <person name="Chen W."/>
            <person name="Choi C."/>
            <person name="Clum A."/>
            <person name="Dos Santos R.A."/>
            <person name="Damasio A.R."/>
            <person name="Diallinas G."/>
            <person name="Emri T."/>
            <person name="Fekete E."/>
            <person name="Flipphi M."/>
            <person name="Freyberg S."/>
            <person name="Gallo A."/>
            <person name="Gournas C."/>
            <person name="Habgood R."/>
            <person name="Hainaut M."/>
            <person name="Harispe M.L."/>
            <person name="Henrissat B."/>
            <person name="Hilden K.S."/>
            <person name="Hope R."/>
            <person name="Hossain A."/>
            <person name="Karabika E."/>
            <person name="Karaffa L."/>
            <person name="Karanyi Z."/>
            <person name="Krasevec N."/>
            <person name="Kuo A."/>
            <person name="Kusch H."/>
            <person name="LaButti K."/>
            <person name="Lagendijk E.L."/>
            <person name="Lapidus A."/>
            <person name="Levasseur A."/>
            <person name="Lindquist E."/>
            <person name="Lipzen A."/>
            <person name="Logrieco A.F."/>
            <person name="MacCabe A."/>
            <person name="Maekelae M.R."/>
            <person name="Malavazi I."/>
            <person name="Melin P."/>
            <person name="Meyer V."/>
            <person name="Mielnichuk N."/>
            <person name="Miskei M."/>
            <person name="Molnar A.P."/>
            <person name="Mule G."/>
            <person name="Ngan C.Y."/>
            <person name="Orejas M."/>
            <person name="Orosz E."/>
            <person name="Ouedraogo J.P."/>
            <person name="Overkamp K.M."/>
            <person name="Park H.-S."/>
            <person name="Perrone G."/>
            <person name="Piumi F."/>
            <person name="Punt P.J."/>
            <person name="Ram A.F."/>
            <person name="Ramon A."/>
            <person name="Rauscher S."/>
            <person name="Record E."/>
            <person name="Riano-Pachon D.M."/>
            <person name="Robert V."/>
            <person name="Roehrig J."/>
            <person name="Ruller R."/>
            <person name="Salamov A."/>
            <person name="Salih N.S."/>
            <person name="Samson R.A."/>
            <person name="Sandor E."/>
            <person name="Sanguinetti M."/>
            <person name="Schuetze T."/>
            <person name="Sepcic K."/>
            <person name="Shelest E."/>
            <person name="Sherlock G."/>
            <person name="Sophianopoulou V."/>
            <person name="Squina F.M."/>
            <person name="Sun H."/>
            <person name="Susca A."/>
            <person name="Todd R.B."/>
            <person name="Tsang A."/>
            <person name="Unkles S.E."/>
            <person name="van de Wiele N."/>
            <person name="van Rossen-Uffink D."/>
            <person name="Oliveira J.V."/>
            <person name="Vesth T.C."/>
            <person name="Visser J."/>
            <person name="Yu J.-H."/>
            <person name="Zhou M."/>
            <person name="Andersen M.R."/>
            <person name="Archer D.B."/>
            <person name="Baker S.E."/>
            <person name="Benoit I."/>
            <person name="Brakhage A.A."/>
            <person name="Braus G.H."/>
            <person name="Fischer R."/>
            <person name="Frisvad J.C."/>
            <person name="Goldman G.H."/>
            <person name="Houbraken J."/>
            <person name="Oakley B."/>
            <person name="Pocsi I."/>
            <person name="Scazzocchio C."/>
            <person name="Seiboth B."/>
            <person name="vanKuyk P.A."/>
            <person name="Wortman J."/>
            <person name="Dyer P.S."/>
            <person name="Grigoriev I.V."/>
        </authorList>
    </citation>
    <scope>NUCLEOTIDE SEQUENCE [LARGE SCALE GENOMIC DNA]</scope>
    <source>
        <strain evidence="3">CBS 134.48</strain>
    </source>
</reference>
<proteinExistence type="predicted"/>
<dbReference type="AlphaFoldDB" id="A0A1L9N5U8"/>
<protein>
    <submittedName>
        <fullName evidence="2">Uncharacterized protein</fullName>
    </submittedName>
</protein>
<evidence type="ECO:0000313" key="2">
    <source>
        <dbReference type="EMBL" id="OJI84690.1"/>
    </source>
</evidence>
<keyword evidence="3" id="KW-1185">Reference proteome</keyword>
<dbReference type="VEuPathDB" id="FungiDB:ASPTUDRAFT_40704"/>
<dbReference type="Proteomes" id="UP000184304">
    <property type="component" value="Unassembled WGS sequence"/>
</dbReference>
<accession>A0A1L9N5U8</accession>
<sequence length="57" mass="6044">MLTTLTIAAGIFPGVEDLAPVHVLAMEPRDRNGGGRMRRDTSGSVLTKPEKNGANSH</sequence>
<name>A0A1L9N5U8_ASPTC</name>
<gene>
    <name evidence="2" type="ORF">ASPTUDRAFT_40704</name>
</gene>